<gene>
    <name evidence="4" type="ORF">GCM10022226_28450</name>
</gene>
<dbReference type="PANTHER" id="PTHR33969:SF2">
    <property type="entry name" value="SEGREGATION AND CONDENSATION PROTEIN A"/>
    <property type="match status" value="1"/>
</dbReference>
<dbReference type="EMBL" id="BAAAZR010000004">
    <property type="protein sequence ID" value="GAA3806679.1"/>
    <property type="molecule type" value="Genomic_DNA"/>
</dbReference>
<accession>A0ABP7I104</accession>
<reference evidence="5" key="1">
    <citation type="journal article" date="2019" name="Int. J. Syst. Evol. Microbiol.">
        <title>The Global Catalogue of Microorganisms (GCM) 10K type strain sequencing project: providing services to taxonomists for standard genome sequencing and annotation.</title>
        <authorList>
            <consortium name="The Broad Institute Genomics Platform"/>
            <consortium name="The Broad Institute Genome Sequencing Center for Infectious Disease"/>
            <person name="Wu L."/>
            <person name="Ma J."/>
        </authorList>
    </citation>
    <scope>NUCLEOTIDE SEQUENCE [LARGE SCALE GENOMIC DNA]</scope>
    <source>
        <strain evidence="5">JCM 16908</strain>
    </source>
</reference>
<feature type="region of interest" description="Disordered" evidence="3">
    <location>
        <begin position="278"/>
        <end position="325"/>
    </location>
</feature>
<feature type="compositionally biased region" description="Basic and acidic residues" evidence="3">
    <location>
        <begin position="307"/>
        <end position="319"/>
    </location>
</feature>
<protein>
    <recommendedName>
        <fullName evidence="2">Segregation and condensation protein A</fullName>
    </recommendedName>
</protein>
<dbReference type="Proteomes" id="UP001500888">
    <property type="component" value="Unassembled WGS sequence"/>
</dbReference>
<name>A0ABP7I104_9ACTN</name>
<comment type="caution">
    <text evidence="4">The sequence shown here is derived from an EMBL/GenBank/DDBJ whole genome shotgun (WGS) entry which is preliminary data.</text>
</comment>
<dbReference type="Pfam" id="PF02616">
    <property type="entry name" value="SMC_ScpA"/>
    <property type="match status" value="1"/>
</dbReference>
<keyword evidence="5" id="KW-1185">Reference proteome</keyword>
<feature type="region of interest" description="Disordered" evidence="3">
    <location>
        <begin position="1"/>
        <end position="27"/>
    </location>
</feature>
<evidence type="ECO:0000256" key="3">
    <source>
        <dbReference type="SAM" id="MobiDB-lite"/>
    </source>
</evidence>
<keyword evidence="1" id="KW-0159">Chromosome partition</keyword>
<dbReference type="InterPro" id="IPR003768">
    <property type="entry name" value="ScpA"/>
</dbReference>
<sequence length="325" mass="35974">MVAGRLTVPTAGVRHNGPVTTERPATGQTRPDAFQVHLEVFEGPFDLLLGLISKHKLDITEVSLHQVTDEFIAHIRARGTEWDLDQASHFLLVAATLLDLKAARLLPTGEVEDEEDLALLEARDLLFARLLQYRAYKEVAKVFAGWMADEALRFPRVVQMEPRFAGLLPELVLGIGPERLAKVAARAFTPKLPPSVSTAHIYQPVANVREQAAIVVERLRRMRRATFRALTADCAGTFEVIARFLAVLELFREAAVSFDQIEPLGDLHVTWTGTDDGDIAVADDYDEDNPGDERPESRESTTSADVAESHDRAESRESEDGADES</sequence>
<proteinExistence type="predicted"/>
<dbReference type="Gene3D" id="6.10.250.2410">
    <property type="match status" value="1"/>
</dbReference>
<evidence type="ECO:0000313" key="4">
    <source>
        <dbReference type="EMBL" id="GAA3806679.1"/>
    </source>
</evidence>
<evidence type="ECO:0000256" key="2">
    <source>
        <dbReference type="ARBA" id="ARBA00044777"/>
    </source>
</evidence>
<feature type="compositionally biased region" description="Acidic residues" evidence="3">
    <location>
        <begin position="278"/>
        <end position="290"/>
    </location>
</feature>
<organism evidence="4 5">
    <name type="scientific">Sphaerisporangium flaviroseum</name>
    <dbReference type="NCBI Taxonomy" id="509199"/>
    <lineage>
        <taxon>Bacteria</taxon>
        <taxon>Bacillati</taxon>
        <taxon>Actinomycetota</taxon>
        <taxon>Actinomycetes</taxon>
        <taxon>Streptosporangiales</taxon>
        <taxon>Streptosporangiaceae</taxon>
        <taxon>Sphaerisporangium</taxon>
    </lineage>
</organism>
<evidence type="ECO:0000313" key="5">
    <source>
        <dbReference type="Proteomes" id="UP001500888"/>
    </source>
</evidence>
<evidence type="ECO:0000256" key="1">
    <source>
        <dbReference type="ARBA" id="ARBA00022829"/>
    </source>
</evidence>
<dbReference type="PANTHER" id="PTHR33969">
    <property type="entry name" value="SEGREGATION AND CONDENSATION PROTEIN A"/>
    <property type="match status" value="1"/>
</dbReference>